<dbReference type="AlphaFoldDB" id="B8BFR9"/>
<keyword evidence="1" id="KW-1133">Transmembrane helix</keyword>
<organism evidence="2 3">
    <name type="scientific">Oryza sativa subsp. indica</name>
    <name type="common">Rice</name>
    <dbReference type="NCBI Taxonomy" id="39946"/>
    <lineage>
        <taxon>Eukaryota</taxon>
        <taxon>Viridiplantae</taxon>
        <taxon>Streptophyta</taxon>
        <taxon>Embryophyta</taxon>
        <taxon>Tracheophyta</taxon>
        <taxon>Spermatophyta</taxon>
        <taxon>Magnoliopsida</taxon>
        <taxon>Liliopsida</taxon>
        <taxon>Poales</taxon>
        <taxon>Poaceae</taxon>
        <taxon>BOP clade</taxon>
        <taxon>Oryzoideae</taxon>
        <taxon>Oryzeae</taxon>
        <taxon>Oryzinae</taxon>
        <taxon>Oryza</taxon>
        <taxon>Oryza sativa</taxon>
    </lineage>
</organism>
<name>B8BFR9_ORYSI</name>
<sequence length="255" mass="27939">MVAAAVLSPSRRAHGRAIILSPSRHARETQHAPRPLLSWRAPGSRRSYAIPRRSCTHRCRLHRLHAIRELCAVFGGGVGALGLLGAPMPTLTPRLRLRLSAPCCYRCYRTSRPWLPQQLNRWARQGRAWRRASGLASWMLASQAAHSTAASTFQPCQCTAAGHALHAPHPRQPTPRLYAVFDVVALTVIVVGLSRRSHHPFSTYMHSSEPDFPSITSAVANSKWWCCQPSTTAAAAAEAKDGDTGPMNVHTQPST</sequence>
<keyword evidence="1" id="KW-0812">Transmembrane</keyword>
<evidence type="ECO:0000313" key="3">
    <source>
        <dbReference type="Proteomes" id="UP000007015"/>
    </source>
</evidence>
<dbReference type="EMBL" id="CM000135">
    <property type="protein sequence ID" value="EEC66578.1"/>
    <property type="molecule type" value="Genomic_DNA"/>
</dbReference>
<keyword evidence="3" id="KW-1185">Reference proteome</keyword>
<dbReference type="Gramene" id="BGIOSGA032279-TA">
    <property type="protein sequence ID" value="BGIOSGA032279-PA"/>
    <property type="gene ID" value="BGIOSGA032279"/>
</dbReference>
<evidence type="ECO:0000313" key="2">
    <source>
        <dbReference type="EMBL" id="EEC66578.1"/>
    </source>
</evidence>
<proteinExistence type="predicted"/>
<reference evidence="2 3" key="1">
    <citation type="journal article" date="2005" name="PLoS Biol.">
        <title>The genomes of Oryza sativa: a history of duplications.</title>
        <authorList>
            <person name="Yu J."/>
            <person name="Wang J."/>
            <person name="Lin W."/>
            <person name="Li S."/>
            <person name="Li H."/>
            <person name="Zhou J."/>
            <person name="Ni P."/>
            <person name="Dong W."/>
            <person name="Hu S."/>
            <person name="Zeng C."/>
            <person name="Zhang J."/>
            <person name="Zhang Y."/>
            <person name="Li R."/>
            <person name="Xu Z."/>
            <person name="Li S."/>
            <person name="Li X."/>
            <person name="Zheng H."/>
            <person name="Cong L."/>
            <person name="Lin L."/>
            <person name="Yin J."/>
            <person name="Geng J."/>
            <person name="Li G."/>
            <person name="Shi J."/>
            <person name="Liu J."/>
            <person name="Lv H."/>
            <person name="Li J."/>
            <person name="Wang J."/>
            <person name="Deng Y."/>
            <person name="Ran L."/>
            <person name="Shi X."/>
            <person name="Wang X."/>
            <person name="Wu Q."/>
            <person name="Li C."/>
            <person name="Ren X."/>
            <person name="Wang J."/>
            <person name="Wang X."/>
            <person name="Li D."/>
            <person name="Liu D."/>
            <person name="Zhang X."/>
            <person name="Ji Z."/>
            <person name="Zhao W."/>
            <person name="Sun Y."/>
            <person name="Zhang Z."/>
            <person name="Bao J."/>
            <person name="Han Y."/>
            <person name="Dong L."/>
            <person name="Ji J."/>
            <person name="Chen P."/>
            <person name="Wu S."/>
            <person name="Liu J."/>
            <person name="Xiao Y."/>
            <person name="Bu D."/>
            <person name="Tan J."/>
            <person name="Yang L."/>
            <person name="Ye C."/>
            <person name="Zhang J."/>
            <person name="Xu J."/>
            <person name="Zhou Y."/>
            <person name="Yu Y."/>
            <person name="Zhang B."/>
            <person name="Zhuang S."/>
            <person name="Wei H."/>
            <person name="Liu B."/>
            <person name="Lei M."/>
            <person name="Yu H."/>
            <person name="Li Y."/>
            <person name="Xu H."/>
            <person name="Wei S."/>
            <person name="He X."/>
            <person name="Fang L."/>
            <person name="Zhang Z."/>
            <person name="Zhang Y."/>
            <person name="Huang X."/>
            <person name="Su Z."/>
            <person name="Tong W."/>
            <person name="Li J."/>
            <person name="Tong Z."/>
            <person name="Li S."/>
            <person name="Ye J."/>
            <person name="Wang L."/>
            <person name="Fang L."/>
            <person name="Lei T."/>
            <person name="Chen C."/>
            <person name="Chen H."/>
            <person name="Xu Z."/>
            <person name="Li H."/>
            <person name="Huang H."/>
            <person name="Zhang F."/>
            <person name="Xu H."/>
            <person name="Li N."/>
            <person name="Zhao C."/>
            <person name="Li S."/>
            <person name="Dong L."/>
            <person name="Huang Y."/>
            <person name="Li L."/>
            <person name="Xi Y."/>
            <person name="Qi Q."/>
            <person name="Li W."/>
            <person name="Zhang B."/>
            <person name="Hu W."/>
            <person name="Zhang Y."/>
            <person name="Tian X."/>
            <person name="Jiao Y."/>
            <person name="Liang X."/>
            <person name="Jin J."/>
            <person name="Gao L."/>
            <person name="Zheng W."/>
            <person name="Hao B."/>
            <person name="Liu S."/>
            <person name="Wang W."/>
            <person name="Yuan L."/>
            <person name="Cao M."/>
            <person name="McDermott J."/>
            <person name="Samudrala R."/>
            <person name="Wang J."/>
            <person name="Wong G.K."/>
            <person name="Yang H."/>
        </authorList>
    </citation>
    <scope>NUCLEOTIDE SEQUENCE [LARGE SCALE GENOMIC DNA]</scope>
    <source>
        <strain evidence="3">cv. 93-11</strain>
    </source>
</reference>
<dbReference type="Proteomes" id="UP000007015">
    <property type="component" value="Chromosome 10"/>
</dbReference>
<feature type="transmembrane region" description="Helical" evidence="1">
    <location>
        <begin position="70"/>
        <end position="88"/>
    </location>
</feature>
<protein>
    <submittedName>
        <fullName evidence="2">Uncharacterized protein</fullName>
    </submittedName>
</protein>
<evidence type="ECO:0000256" key="1">
    <source>
        <dbReference type="SAM" id="Phobius"/>
    </source>
</evidence>
<keyword evidence="1" id="KW-0472">Membrane</keyword>
<dbReference type="HOGENOM" id="CLU_1091489_0_0_1"/>
<accession>B8BFR9</accession>
<dbReference type="STRING" id="39946.B8BFR9"/>
<gene>
    <name evidence="2" type="ORF">OsI_32769</name>
</gene>